<dbReference type="GO" id="GO:0005524">
    <property type="term" value="F:ATP binding"/>
    <property type="evidence" value="ECO:0007669"/>
    <property type="project" value="UniProtKB-UniRule"/>
</dbReference>
<keyword evidence="9" id="KW-0378">Hydrolase</keyword>
<dbReference type="NCBIfam" id="NF003745">
    <property type="entry name" value="PRK05342.1"/>
    <property type="match status" value="1"/>
</dbReference>
<feature type="binding site" evidence="6 7">
    <location>
        <position position="12"/>
    </location>
    <ligand>
        <name>Zn(2+)</name>
        <dbReference type="ChEBI" id="CHEBI:29105"/>
    </ligand>
</feature>
<dbReference type="Pfam" id="PF06689">
    <property type="entry name" value="zf-C4_ClpX"/>
    <property type="match status" value="1"/>
</dbReference>
<feature type="binding site" evidence="6">
    <location>
        <begin position="118"/>
        <end position="125"/>
    </location>
    <ligand>
        <name>ATP</name>
        <dbReference type="ChEBI" id="CHEBI:30616"/>
    </ligand>
</feature>
<evidence type="ECO:0000256" key="5">
    <source>
        <dbReference type="ARBA" id="ARBA00023186"/>
    </source>
</evidence>
<keyword evidence="10" id="KW-1185">Reference proteome</keyword>
<dbReference type="Pfam" id="PF07724">
    <property type="entry name" value="AAA_2"/>
    <property type="match status" value="1"/>
</dbReference>
<dbReference type="SMART" id="SM01086">
    <property type="entry name" value="ClpB_D2-small"/>
    <property type="match status" value="1"/>
</dbReference>
<dbReference type="PANTHER" id="PTHR48102:SF7">
    <property type="entry name" value="ATP-DEPENDENT CLP PROTEASE ATP-BINDING SUBUNIT CLPX-LIKE, MITOCHONDRIAL"/>
    <property type="match status" value="1"/>
</dbReference>
<feature type="domain" description="ClpX-type ZB" evidence="8">
    <location>
        <begin position="1"/>
        <end position="54"/>
    </location>
</feature>
<dbReference type="PROSITE" id="PS51902">
    <property type="entry name" value="CLPX_ZB"/>
    <property type="match status" value="1"/>
</dbReference>
<dbReference type="Gene3D" id="6.20.220.10">
    <property type="entry name" value="ClpX chaperone, C4-type zinc finger domain"/>
    <property type="match status" value="1"/>
</dbReference>
<dbReference type="InterPro" id="IPR038366">
    <property type="entry name" value="Znf_CppX_C4_sf"/>
</dbReference>
<keyword evidence="2 6" id="KW-0547">Nucleotide-binding</keyword>
<comment type="similarity">
    <text evidence="6 7">Belongs to the ClpX chaperone family.</text>
</comment>
<dbReference type="GO" id="GO:0140662">
    <property type="term" value="F:ATP-dependent protein folding chaperone"/>
    <property type="evidence" value="ECO:0007669"/>
    <property type="project" value="InterPro"/>
</dbReference>
<name>A0A564TQQ0_9FIRM</name>
<dbReference type="InterPro" id="IPR059188">
    <property type="entry name" value="Znf_CLPX-like"/>
</dbReference>
<dbReference type="FunFam" id="3.40.50.300:FF:000005">
    <property type="entry name" value="ATP-dependent Clp protease ATP-binding subunit ClpX"/>
    <property type="match status" value="1"/>
</dbReference>
<evidence type="ECO:0000256" key="3">
    <source>
        <dbReference type="ARBA" id="ARBA00022833"/>
    </source>
</evidence>
<dbReference type="AlphaFoldDB" id="A0A564TQQ0"/>
<dbReference type="RefSeq" id="WP_117569336.1">
    <property type="nucleotide sequence ID" value="NZ_CABHNA010000054.1"/>
</dbReference>
<reference evidence="9 10" key="1">
    <citation type="submission" date="2019-07" db="EMBL/GenBank/DDBJ databases">
        <authorList>
            <person name="Hibberd C M."/>
            <person name="Gehrig L. J."/>
            <person name="Chang H.-W."/>
            <person name="Venkatesh S."/>
        </authorList>
    </citation>
    <scope>NUCLEOTIDE SEQUENCE [LARGE SCALE GENOMIC DNA]</scope>
    <source>
        <strain evidence="9">Ruminococcus_torques_SSTS_Bg7063</strain>
    </source>
</reference>
<dbReference type="FunFam" id="1.10.8.60:FF:000002">
    <property type="entry name" value="ATP-dependent Clp protease ATP-binding subunit ClpX"/>
    <property type="match status" value="1"/>
</dbReference>
<proteinExistence type="inferred from homology"/>
<dbReference type="InterPro" id="IPR004487">
    <property type="entry name" value="Clp_protease_ATP-bd_su_ClpX"/>
</dbReference>
<organism evidence="9 10">
    <name type="scientific">[Ruminococcus] torques</name>
    <dbReference type="NCBI Taxonomy" id="33039"/>
    <lineage>
        <taxon>Bacteria</taxon>
        <taxon>Bacillati</taxon>
        <taxon>Bacillota</taxon>
        <taxon>Clostridia</taxon>
        <taxon>Lachnospirales</taxon>
        <taxon>Lachnospiraceae</taxon>
        <taxon>Mediterraneibacter</taxon>
    </lineage>
</organism>
<dbReference type="Gene3D" id="3.40.50.300">
    <property type="entry name" value="P-loop containing nucleotide triphosphate hydrolases"/>
    <property type="match status" value="1"/>
</dbReference>
<gene>
    <name evidence="9" type="primary">clpX_2</name>
    <name evidence="6" type="synonym">clpX</name>
    <name evidence="9" type="ORF">RTSSTS7063_01559</name>
</gene>
<dbReference type="SMART" id="SM00382">
    <property type="entry name" value="AAA"/>
    <property type="match status" value="1"/>
</dbReference>
<comment type="function">
    <text evidence="6">ATP-dependent specificity component of the Clp protease. It directs the protease to specific substrates. Can perform chaperone functions in the absence of ClpP.</text>
</comment>
<dbReference type="EMBL" id="CABHNA010000054">
    <property type="protein sequence ID" value="VUX09594.1"/>
    <property type="molecule type" value="Genomic_DNA"/>
</dbReference>
<dbReference type="SUPFAM" id="SSF52540">
    <property type="entry name" value="P-loop containing nucleoside triphosphate hydrolases"/>
    <property type="match status" value="1"/>
</dbReference>
<dbReference type="InterPro" id="IPR019489">
    <property type="entry name" value="Clp_ATPase_C"/>
</dbReference>
<dbReference type="InterPro" id="IPR010603">
    <property type="entry name" value="Znf_CppX_C4"/>
</dbReference>
<sequence length="423" mass="46886">MAGKKTEDIVRCSFCNKTQSQVRKMIAGPSGTYICDDCVAICTEIIEEELDFNDRAALDDINLLTPEEMKAFLDEYVIGQDEAKKVLSVAVYNHYKRILAEQDLGVELQKSNILMLGPTGCGKTLLAQTLAKVLNVPFAIADATALTEAGYVGEDVENILLKVIQAADGDIERAEHGIIYIDEIDKITRKSENPSITRDVSGEGVQQALLKIIEGTVASVPPQGGRKHPHQELIQIDTTNILFICGGAFEGIDKIIETRIDRKSIGFNAEIASKHEYDMDVLLQEALPQDLVKFGLIPELVGRLPVTVSLDLLDKDALIRILTEPKSAIVKQYQKLLELDGVKLEFDKDALLEIAETTLKRKTGARGLRAIMENIMMDTMFTVPSDKTIKECRITKEAVLGLEEPKYTRDSEDRKSFLTSESK</sequence>
<feature type="binding site" evidence="6 7">
    <location>
        <position position="15"/>
    </location>
    <ligand>
        <name>Zn(2+)</name>
        <dbReference type="ChEBI" id="CHEBI:29105"/>
    </ligand>
</feature>
<dbReference type="Pfam" id="PF10431">
    <property type="entry name" value="ClpB_D2-small"/>
    <property type="match status" value="1"/>
</dbReference>
<keyword evidence="3 6" id="KW-0862">Zinc</keyword>
<evidence type="ECO:0000256" key="4">
    <source>
        <dbReference type="ARBA" id="ARBA00022840"/>
    </source>
</evidence>
<dbReference type="GO" id="GO:0008270">
    <property type="term" value="F:zinc ion binding"/>
    <property type="evidence" value="ECO:0007669"/>
    <property type="project" value="UniProtKB-UniRule"/>
</dbReference>
<dbReference type="InterPro" id="IPR046425">
    <property type="entry name" value="ClpX_bact"/>
</dbReference>
<keyword evidence="4 6" id="KW-0067">ATP-binding</keyword>
<dbReference type="GO" id="GO:0051603">
    <property type="term" value="P:proteolysis involved in protein catabolic process"/>
    <property type="evidence" value="ECO:0007669"/>
    <property type="project" value="TreeGrafter"/>
</dbReference>
<dbReference type="Proteomes" id="UP000363661">
    <property type="component" value="Unassembled WGS sequence"/>
</dbReference>
<protein>
    <recommendedName>
        <fullName evidence="6">ATP-dependent Clp protease ATP-binding subunit ClpX</fullName>
    </recommendedName>
</protein>
<dbReference type="Gene3D" id="1.10.8.60">
    <property type="match status" value="1"/>
</dbReference>
<dbReference type="HAMAP" id="MF_00175">
    <property type="entry name" value="ClpX"/>
    <property type="match status" value="1"/>
</dbReference>
<dbReference type="SUPFAM" id="SSF57716">
    <property type="entry name" value="Glucocorticoid receptor-like (DNA-binding domain)"/>
    <property type="match status" value="1"/>
</dbReference>
<dbReference type="GO" id="GO:0046983">
    <property type="term" value="F:protein dimerization activity"/>
    <property type="evidence" value="ECO:0007669"/>
    <property type="project" value="UniProtKB-UniRule"/>
</dbReference>
<dbReference type="InterPro" id="IPR003959">
    <property type="entry name" value="ATPase_AAA_core"/>
</dbReference>
<accession>A0A564TQQ0</accession>
<evidence type="ECO:0000256" key="2">
    <source>
        <dbReference type="ARBA" id="ARBA00022741"/>
    </source>
</evidence>
<dbReference type="GO" id="GO:0008233">
    <property type="term" value="F:peptidase activity"/>
    <property type="evidence" value="ECO:0007669"/>
    <property type="project" value="UniProtKB-KW"/>
</dbReference>
<keyword evidence="1 6" id="KW-0479">Metal-binding</keyword>
<dbReference type="SMART" id="SM00994">
    <property type="entry name" value="zf-C4_ClpX"/>
    <property type="match status" value="1"/>
</dbReference>
<feature type="binding site" evidence="6 7">
    <location>
        <position position="38"/>
    </location>
    <ligand>
        <name>Zn(2+)</name>
        <dbReference type="ChEBI" id="CHEBI:29105"/>
    </ligand>
</feature>
<feature type="binding site" evidence="6 7">
    <location>
        <position position="35"/>
    </location>
    <ligand>
        <name>Zn(2+)</name>
        <dbReference type="ChEBI" id="CHEBI:29105"/>
    </ligand>
</feature>
<dbReference type="NCBIfam" id="TIGR00382">
    <property type="entry name" value="clpX"/>
    <property type="match status" value="1"/>
</dbReference>
<dbReference type="PANTHER" id="PTHR48102">
    <property type="entry name" value="ATP-DEPENDENT CLP PROTEASE ATP-BINDING SUBUNIT CLPX-LIKE, MITOCHONDRIAL-RELATED"/>
    <property type="match status" value="1"/>
</dbReference>
<evidence type="ECO:0000256" key="7">
    <source>
        <dbReference type="PROSITE-ProRule" id="PRU01250"/>
    </source>
</evidence>
<keyword evidence="5 6" id="KW-0143">Chaperone</keyword>
<dbReference type="CDD" id="cd19497">
    <property type="entry name" value="RecA-like_ClpX"/>
    <property type="match status" value="1"/>
</dbReference>
<dbReference type="GO" id="GO:0016887">
    <property type="term" value="F:ATP hydrolysis activity"/>
    <property type="evidence" value="ECO:0007669"/>
    <property type="project" value="InterPro"/>
</dbReference>
<keyword evidence="9" id="KW-0645">Protease</keyword>
<dbReference type="InterPro" id="IPR027417">
    <property type="entry name" value="P-loop_NTPase"/>
</dbReference>
<dbReference type="GO" id="GO:0051082">
    <property type="term" value="F:unfolded protein binding"/>
    <property type="evidence" value="ECO:0007669"/>
    <property type="project" value="UniProtKB-UniRule"/>
</dbReference>
<dbReference type="GO" id="GO:0051301">
    <property type="term" value="P:cell division"/>
    <property type="evidence" value="ECO:0007669"/>
    <property type="project" value="TreeGrafter"/>
</dbReference>
<evidence type="ECO:0000259" key="8">
    <source>
        <dbReference type="PROSITE" id="PS51902"/>
    </source>
</evidence>
<evidence type="ECO:0000313" key="10">
    <source>
        <dbReference type="Proteomes" id="UP000363661"/>
    </source>
</evidence>
<evidence type="ECO:0000256" key="6">
    <source>
        <dbReference type="HAMAP-Rule" id="MF_00175"/>
    </source>
</evidence>
<dbReference type="GO" id="GO:0009376">
    <property type="term" value="C:HslUV protease complex"/>
    <property type="evidence" value="ECO:0007669"/>
    <property type="project" value="TreeGrafter"/>
</dbReference>
<comment type="subunit">
    <text evidence="6">Component of the ClpX-ClpP complex. Forms a hexameric ring that, in the presence of ATP, binds to fourteen ClpP subunits assembled into a disk-like structure with a central cavity, resembling the structure of eukaryotic proteasomes.</text>
</comment>
<dbReference type="InterPro" id="IPR003593">
    <property type="entry name" value="AAA+_ATPase"/>
</dbReference>
<evidence type="ECO:0000313" key="9">
    <source>
        <dbReference type="EMBL" id="VUX09594.1"/>
    </source>
</evidence>
<dbReference type="InterPro" id="IPR050052">
    <property type="entry name" value="ATP-dep_Clp_protease_ClpX"/>
</dbReference>
<evidence type="ECO:0000256" key="1">
    <source>
        <dbReference type="ARBA" id="ARBA00022723"/>
    </source>
</evidence>